<dbReference type="Gene3D" id="3.40.50.620">
    <property type="entry name" value="HUPs"/>
    <property type="match status" value="1"/>
</dbReference>
<reference evidence="3 4" key="1">
    <citation type="submission" date="2019-05" db="EMBL/GenBank/DDBJ databases">
        <title>Sulfitobacter sabulilitoris sp. nov., isolated from a marine sand.</title>
        <authorList>
            <person name="Yoon J.-H."/>
        </authorList>
    </citation>
    <scope>NUCLEOTIDE SEQUENCE [LARGE SCALE GENOMIC DNA]</scope>
    <source>
        <strain evidence="3 4">HSMS-29</strain>
    </source>
</reference>
<proteinExistence type="inferred from homology"/>
<dbReference type="InterPro" id="IPR014729">
    <property type="entry name" value="Rossmann-like_a/b/a_fold"/>
</dbReference>
<dbReference type="EMBL" id="VANS01000002">
    <property type="protein sequence ID" value="TMM52876.1"/>
    <property type="molecule type" value="Genomic_DNA"/>
</dbReference>
<dbReference type="PRINTS" id="PR01438">
    <property type="entry name" value="UNVRSLSTRESS"/>
</dbReference>
<gene>
    <name evidence="3" type="ORF">FDT80_11530</name>
</gene>
<dbReference type="RefSeq" id="WP_138662418.1">
    <property type="nucleotide sequence ID" value="NZ_VANS01000002.1"/>
</dbReference>
<evidence type="ECO:0000256" key="1">
    <source>
        <dbReference type="ARBA" id="ARBA00008791"/>
    </source>
</evidence>
<dbReference type="InterPro" id="IPR006016">
    <property type="entry name" value="UspA"/>
</dbReference>
<dbReference type="OrthoDB" id="5186731at2"/>
<evidence type="ECO:0000313" key="3">
    <source>
        <dbReference type="EMBL" id="TMM52876.1"/>
    </source>
</evidence>
<evidence type="ECO:0000259" key="2">
    <source>
        <dbReference type="Pfam" id="PF00582"/>
    </source>
</evidence>
<name>A0A5S3PKY9_9RHOB</name>
<comment type="caution">
    <text evidence="3">The sequence shown here is derived from an EMBL/GenBank/DDBJ whole genome shotgun (WGS) entry which is preliminary data.</text>
</comment>
<dbReference type="CDD" id="cd00293">
    <property type="entry name" value="USP-like"/>
    <property type="match status" value="1"/>
</dbReference>
<comment type="similarity">
    <text evidence="1">Belongs to the universal stress protein A family.</text>
</comment>
<keyword evidence="4" id="KW-1185">Reference proteome</keyword>
<dbReference type="PANTHER" id="PTHR46268:SF6">
    <property type="entry name" value="UNIVERSAL STRESS PROTEIN UP12"/>
    <property type="match status" value="1"/>
</dbReference>
<feature type="domain" description="UspA" evidence="2">
    <location>
        <begin position="1"/>
        <end position="142"/>
    </location>
</feature>
<dbReference type="Proteomes" id="UP000309550">
    <property type="component" value="Unassembled WGS sequence"/>
</dbReference>
<dbReference type="InterPro" id="IPR006015">
    <property type="entry name" value="Universal_stress_UspA"/>
</dbReference>
<evidence type="ECO:0000313" key="4">
    <source>
        <dbReference type="Proteomes" id="UP000309550"/>
    </source>
</evidence>
<dbReference type="SUPFAM" id="SSF52402">
    <property type="entry name" value="Adenine nucleotide alpha hydrolases-like"/>
    <property type="match status" value="1"/>
</dbReference>
<sequence>MFKKILVSFDGSDHAESALRVAADLAEKYQGSLEIVHVPELQTTAIAVGASAVVIPVNEEKVRQAADDVLARAADIARQSGHDATTQVLQGSPAEAILHHATDTGADLIVAGRRGLGTLRGLLMGSVSQKLTAHATCPVLTVL</sequence>
<protein>
    <submittedName>
        <fullName evidence="3">Universal stress protein</fullName>
    </submittedName>
</protein>
<dbReference type="PANTHER" id="PTHR46268">
    <property type="entry name" value="STRESS RESPONSE PROTEIN NHAX"/>
    <property type="match status" value="1"/>
</dbReference>
<accession>A0A5S3PKY9</accession>
<organism evidence="3 4">
    <name type="scientific">Sulfitobacter sabulilitoris</name>
    <dbReference type="NCBI Taxonomy" id="2562655"/>
    <lineage>
        <taxon>Bacteria</taxon>
        <taxon>Pseudomonadati</taxon>
        <taxon>Pseudomonadota</taxon>
        <taxon>Alphaproteobacteria</taxon>
        <taxon>Rhodobacterales</taxon>
        <taxon>Roseobacteraceae</taxon>
        <taxon>Sulfitobacter</taxon>
    </lineage>
</organism>
<dbReference type="AlphaFoldDB" id="A0A5S3PKY9"/>
<dbReference type="Pfam" id="PF00582">
    <property type="entry name" value="Usp"/>
    <property type="match status" value="1"/>
</dbReference>